<dbReference type="InterPro" id="IPR036013">
    <property type="entry name" value="Band_7/SPFH_dom_sf"/>
</dbReference>
<evidence type="ECO:0000313" key="4">
    <source>
        <dbReference type="Proteomes" id="UP000886865"/>
    </source>
</evidence>
<dbReference type="FunFam" id="3.30.479.30:FF:000004">
    <property type="entry name" value="Putative membrane protease family, stomatin"/>
    <property type="match status" value="1"/>
</dbReference>
<dbReference type="GO" id="GO:0005886">
    <property type="term" value="C:plasma membrane"/>
    <property type="evidence" value="ECO:0007669"/>
    <property type="project" value="UniProtKB-ARBA"/>
</dbReference>
<dbReference type="InterPro" id="IPR001107">
    <property type="entry name" value="Band_7"/>
</dbReference>
<evidence type="ECO:0000313" key="3">
    <source>
        <dbReference type="EMBL" id="HIS73681.1"/>
    </source>
</evidence>
<dbReference type="PROSITE" id="PS01270">
    <property type="entry name" value="BAND_7"/>
    <property type="match status" value="1"/>
</dbReference>
<dbReference type="InterPro" id="IPR018080">
    <property type="entry name" value="Band_7/stomatin-like_CS"/>
</dbReference>
<name>A0A9D1FH29_9BACT</name>
<dbReference type="InterPro" id="IPR050710">
    <property type="entry name" value="Band7/mec-2_domain"/>
</dbReference>
<dbReference type="GO" id="GO:0098552">
    <property type="term" value="C:side of membrane"/>
    <property type="evidence" value="ECO:0007669"/>
    <property type="project" value="UniProtKB-ARBA"/>
</dbReference>
<organism evidence="3 4">
    <name type="scientific">Candidatus Galligastranaerophilus intestinavium</name>
    <dbReference type="NCBI Taxonomy" id="2840836"/>
    <lineage>
        <taxon>Bacteria</taxon>
        <taxon>Candidatus Galligastranaerophilus</taxon>
    </lineage>
</organism>
<dbReference type="Proteomes" id="UP000886865">
    <property type="component" value="Unassembled WGS sequence"/>
</dbReference>
<reference evidence="3" key="1">
    <citation type="submission" date="2020-10" db="EMBL/GenBank/DDBJ databases">
        <authorList>
            <person name="Gilroy R."/>
        </authorList>
    </citation>
    <scope>NUCLEOTIDE SEQUENCE</scope>
    <source>
        <strain evidence="3">CHK152-2871</strain>
    </source>
</reference>
<dbReference type="CDD" id="cd08829">
    <property type="entry name" value="SPFH_paraslipin"/>
    <property type="match status" value="1"/>
</dbReference>
<proteinExistence type="inferred from homology"/>
<dbReference type="SUPFAM" id="SSF117892">
    <property type="entry name" value="Band 7/SPFH domain"/>
    <property type="match status" value="1"/>
</dbReference>
<evidence type="ECO:0000259" key="2">
    <source>
        <dbReference type="SMART" id="SM00244"/>
    </source>
</evidence>
<protein>
    <submittedName>
        <fullName evidence="3">SPFH/Band 7/PHB domain protein</fullName>
    </submittedName>
</protein>
<dbReference type="PANTHER" id="PTHR43327:SF10">
    <property type="entry name" value="STOMATIN-LIKE PROTEIN 2, MITOCHONDRIAL"/>
    <property type="match status" value="1"/>
</dbReference>
<accession>A0A9D1FH29</accession>
<dbReference type="Pfam" id="PF01145">
    <property type="entry name" value="Band_7"/>
    <property type="match status" value="1"/>
</dbReference>
<gene>
    <name evidence="3" type="ORF">IAA86_01510</name>
</gene>
<comment type="similarity">
    <text evidence="1">Belongs to the band 7/mec-2 family.</text>
</comment>
<comment type="caution">
    <text evidence="3">The sequence shown here is derived from an EMBL/GenBank/DDBJ whole genome shotgun (WGS) entry which is preliminary data.</text>
</comment>
<evidence type="ECO:0000256" key="1">
    <source>
        <dbReference type="ARBA" id="ARBA00008164"/>
    </source>
</evidence>
<dbReference type="PANTHER" id="PTHR43327">
    <property type="entry name" value="STOMATIN-LIKE PROTEIN 2, MITOCHONDRIAL"/>
    <property type="match status" value="1"/>
</dbReference>
<dbReference type="AlphaFoldDB" id="A0A9D1FH29"/>
<reference evidence="3" key="2">
    <citation type="journal article" date="2021" name="PeerJ">
        <title>Extensive microbial diversity within the chicken gut microbiome revealed by metagenomics and culture.</title>
        <authorList>
            <person name="Gilroy R."/>
            <person name="Ravi A."/>
            <person name="Getino M."/>
            <person name="Pursley I."/>
            <person name="Horton D.L."/>
            <person name="Alikhan N.F."/>
            <person name="Baker D."/>
            <person name="Gharbi K."/>
            <person name="Hall N."/>
            <person name="Watson M."/>
            <person name="Adriaenssens E.M."/>
            <person name="Foster-Nyarko E."/>
            <person name="Jarju S."/>
            <person name="Secka A."/>
            <person name="Antonio M."/>
            <person name="Oren A."/>
            <person name="Chaudhuri R.R."/>
            <person name="La Ragione R."/>
            <person name="Hildebrand F."/>
            <person name="Pallen M.J."/>
        </authorList>
    </citation>
    <scope>NUCLEOTIDE SEQUENCE</scope>
    <source>
        <strain evidence="3">CHK152-2871</strain>
    </source>
</reference>
<dbReference type="SMART" id="SM00244">
    <property type="entry name" value="PHB"/>
    <property type="match status" value="1"/>
</dbReference>
<dbReference type="EMBL" id="DVJQ01000012">
    <property type="protein sequence ID" value="HIS73681.1"/>
    <property type="molecule type" value="Genomic_DNA"/>
</dbReference>
<dbReference type="Gene3D" id="3.30.479.30">
    <property type="entry name" value="Band 7 domain"/>
    <property type="match status" value="1"/>
</dbReference>
<feature type="domain" description="Band 7" evidence="2">
    <location>
        <begin position="17"/>
        <end position="197"/>
    </location>
</feature>
<sequence length="322" mass="36489">MILFFIFVILVVVFFLSGFKIVNQAQVMIIERLGRFNRILHPGLQFIIPFVDTVRGVHWKNTLRLANGESYSVYRIVDKIDLRESVFDFPRQNVITKDNVTISINALLYFQIIDPKSAVYEIENLPEAIEKLTQTTLRNVIGEMDLDTTFTSRDIINEKLRAILDDATNKWGVKINRVELQDIIPPKEIQNAMEKQMKAERDRRAAILEAEGLKKAAILEAEGVKESQINKAEGEKQAEILVAEGKAQARIKEAQGEAEAIKNIINALSGNGQPDKYLIAMKYIETLQDITSGKDNKVVYMPYEATGILSSVDGIKQMFDKK</sequence>